<reference evidence="4" key="1">
    <citation type="journal article" date="2022" name="Int. J. Syst. Evol. Microbiol.">
        <title>Anaeromyxobacter oryzae sp. nov., Anaeromyxobacter diazotrophicus sp. nov. and Anaeromyxobacter paludicola sp. nov., isolated from paddy soils.</title>
        <authorList>
            <person name="Itoh H."/>
            <person name="Xu Z."/>
            <person name="Mise K."/>
            <person name="Masuda Y."/>
            <person name="Ushijima N."/>
            <person name="Hayakawa C."/>
            <person name="Shiratori Y."/>
            <person name="Senoo K."/>
        </authorList>
    </citation>
    <scope>NUCLEOTIDE SEQUENCE [LARGE SCALE GENOMIC DNA]</scope>
    <source>
        <strain evidence="4">Red630</strain>
    </source>
</reference>
<dbReference type="CDD" id="cd00755">
    <property type="entry name" value="YgdL_like"/>
    <property type="match status" value="1"/>
</dbReference>
<evidence type="ECO:0000313" key="4">
    <source>
        <dbReference type="Proteomes" id="UP001162734"/>
    </source>
</evidence>
<dbReference type="InterPro" id="IPR000594">
    <property type="entry name" value="ThiF_NAD_FAD-bd"/>
</dbReference>
<gene>
    <name evidence="3" type="ORF">AMPC_16140</name>
</gene>
<dbReference type="PANTHER" id="PTHR43267">
    <property type="entry name" value="TRNA THREONYLCARBAMOYLADENOSINE DEHYDRATASE"/>
    <property type="match status" value="1"/>
</dbReference>
<proteinExistence type="predicted"/>
<dbReference type="Proteomes" id="UP001162734">
    <property type="component" value="Chromosome"/>
</dbReference>
<organism evidence="3 4">
    <name type="scientific">Anaeromyxobacter paludicola</name>
    <dbReference type="NCBI Taxonomy" id="2918171"/>
    <lineage>
        <taxon>Bacteria</taxon>
        <taxon>Pseudomonadati</taxon>
        <taxon>Myxococcota</taxon>
        <taxon>Myxococcia</taxon>
        <taxon>Myxococcales</taxon>
        <taxon>Cystobacterineae</taxon>
        <taxon>Anaeromyxobacteraceae</taxon>
        <taxon>Anaeromyxobacter</taxon>
    </lineage>
</organism>
<feature type="domain" description="THIF-type NAD/FAD binding fold" evidence="2">
    <location>
        <begin position="12"/>
        <end position="263"/>
    </location>
</feature>
<dbReference type="Gene3D" id="3.40.50.720">
    <property type="entry name" value="NAD(P)-binding Rossmann-like Domain"/>
    <property type="match status" value="1"/>
</dbReference>
<protein>
    <submittedName>
        <fullName evidence="3">tRNA cyclic N6-threonylcarbamoyladenosine(37) synthase TcdA</fullName>
    </submittedName>
</protein>
<evidence type="ECO:0000256" key="1">
    <source>
        <dbReference type="SAM" id="MobiDB-lite"/>
    </source>
</evidence>
<dbReference type="RefSeq" id="WP_248345677.1">
    <property type="nucleotide sequence ID" value="NZ_AP025592.1"/>
</dbReference>
<sequence>MTAPLSPRLDRTARLLGLDPMERLARAHVVVIGLGGVGSFAAEALARAGVGRLTLCDGERIDETNVNRQLHALEGEVGRYKAEALADRYRRVNAAARIEAVCERYGEETAARIVPAGVDFVVDAADTVVAKLHLISRCLTERIPLVTSMGAARRIDPTAVEVTDLCETHTDQLAKDVRKYLRRHHGISAVSPTGVLAVWSREPPRDTLALPWDEALGVPGVRARPEGERRREPKVFGSAAFVTGVFGLAAAGAVVQRLTGLAPATPRELGEREAKRRKKKVTSPRR</sequence>
<dbReference type="InterPro" id="IPR045886">
    <property type="entry name" value="ThiF/MoeB/HesA"/>
</dbReference>
<accession>A0ABM7X9H4</accession>
<keyword evidence="4" id="KW-1185">Reference proteome</keyword>
<evidence type="ECO:0000313" key="3">
    <source>
        <dbReference type="EMBL" id="BDG08501.1"/>
    </source>
</evidence>
<dbReference type="InterPro" id="IPR035985">
    <property type="entry name" value="Ubiquitin-activating_enz"/>
</dbReference>
<evidence type="ECO:0000259" key="2">
    <source>
        <dbReference type="Pfam" id="PF00899"/>
    </source>
</evidence>
<feature type="region of interest" description="Disordered" evidence="1">
    <location>
        <begin position="262"/>
        <end position="286"/>
    </location>
</feature>
<dbReference type="SUPFAM" id="SSF69572">
    <property type="entry name" value="Activating enzymes of the ubiquitin-like proteins"/>
    <property type="match status" value="1"/>
</dbReference>
<name>A0ABM7X9H4_9BACT</name>
<dbReference type="EMBL" id="AP025592">
    <property type="protein sequence ID" value="BDG08501.1"/>
    <property type="molecule type" value="Genomic_DNA"/>
</dbReference>
<dbReference type="Pfam" id="PF00899">
    <property type="entry name" value="ThiF"/>
    <property type="match status" value="1"/>
</dbReference>
<dbReference type="PANTHER" id="PTHR43267:SF1">
    <property type="entry name" value="TRNA THREONYLCARBAMOYLADENOSINE DEHYDRATASE"/>
    <property type="match status" value="1"/>
</dbReference>
<feature type="compositionally biased region" description="Basic residues" evidence="1">
    <location>
        <begin position="275"/>
        <end position="286"/>
    </location>
</feature>